<dbReference type="InterPro" id="IPR001647">
    <property type="entry name" value="HTH_TetR"/>
</dbReference>
<name>A0A3N0CHC3_9ACTN</name>
<dbReference type="InterPro" id="IPR009057">
    <property type="entry name" value="Homeodomain-like_sf"/>
</dbReference>
<sequence>MNRYSNWDWCRDFATAAGAPNGGFTVVYLRGSKRVLSNDDGTRNLARAHGSAANSLEASDELRAFVESVGSPTDNLHPYWVAPRKSQQNRYERVLLATISLARGGGYEAVQMRDVADRSGVALGTVYTYFQSRDNLAHRGAIIWAALMLSRAEDAAVNSTAALGTTEHILERFRVQASLWLDETNMLDLWVRSTMTDDPAVVSAQRHISWPYWIRTDEASQTIPDLADIIRLIGEVFYAGAVRWAFGQADLPQVIDDSIDLGRRLLTNVGSPASAS</sequence>
<organism evidence="6 7">
    <name type="scientific">Nocardioides marmoriginsengisoli</name>
    <dbReference type="NCBI Taxonomy" id="661483"/>
    <lineage>
        <taxon>Bacteria</taxon>
        <taxon>Bacillati</taxon>
        <taxon>Actinomycetota</taxon>
        <taxon>Actinomycetes</taxon>
        <taxon>Propionibacteriales</taxon>
        <taxon>Nocardioidaceae</taxon>
        <taxon>Nocardioides</taxon>
    </lineage>
</organism>
<evidence type="ECO:0000259" key="5">
    <source>
        <dbReference type="PROSITE" id="PS50977"/>
    </source>
</evidence>
<dbReference type="Proteomes" id="UP000267128">
    <property type="component" value="Unassembled WGS sequence"/>
</dbReference>
<dbReference type="PANTHER" id="PTHR30055">
    <property type="entry name" value="HTH-TYPE TRANSCRIPTIONAL REGULATOR RUTR"/>
    <property type="match status" value="1"/>
</dbReference>
<proteinExistence type="predicted"/>
<evidence type="ECO:0000313" key="6">
    <source>
        <dbReference type="EMBL" id="RNL62852.1"/>
    </source>
</evidence>
<evidence type="ECO:0000256" key="4">
    <source>
        <dbReference type="PROSITE-ProRule" id="PRU00335"/>
    </source>
</evidence>
<dbReference type="PROSITE" id="PS50977">
    <property type="entry name" value="HTH_TETR_2"/>
    <property type="match status" value="1"/>
</dbReference>
<protein>
    <submittedName>
        <fullName evidence="6">TetR/AcrR family transcriptional regulator</fullName>
    </submittedName>
</protein>
<evidence type="ECO:0000313" key="7">
    <source>
        <dbReference type="Proteomes" id="UP000267128"/>
    </source>
</evidence>
<feature type="domain" description="HTH tetR-type" evidence="5">
    <location>
        <begin position="88"/>
        <end position="148"/>
    </location>
</feature>
<dbReference type="GO" id="GO:0003700">
    <property type="term" value="F:DNA-binding transcription factor activity"/>
    <property type="evidence" value="ECO:0007669"/>
    <property type="project" value="TreeGrafter"/>
</dbReference>
<feature type="DNA-binding region" description="H-T-H motif" evidence="4">
    <location>
        <begin position="111"/>
        <end position="130"/>
    </location>
</feature>
<dbReference type="EMBL" id="RJSE01000007">
    <property type="protein sequence ID" value="RNL62852.1"/>
    <property type="molecule type" value="Genomic_DNA"/>
</dbReference>
<comment type="caution">
    <text evidence="6">The sequence shown here is derived from an EMBL/GenBank/DDBJ whole genome shotgun (WGS) entry which is preliminary data.</text>
</comment>
<evidence type="ECO:0000256" key="2">
    <source>
        <dbReference type="ARBA" id="ARBA00023125"/>
    </source>
</evidence>
<gene>
    <name evidence="6" type="ORF">EFK50_14050</name>
</gene>
<keyword evidence="7" id="KW-1185">Reference proteome</keyword>
<dbReference type="OrthoDB" id="9809994at2"/>
<keyword evidence="2 4" id="KW-0238">DNA-binding</keyword>
<evidence type="ECO:0000256" key="3">
    <source>
        <dbReference type="ARBA" id="ARBA00023163"/>
    </source>
</evidence>
<keyword evidence="3" id="KW-0804">Transcription</keyword>
<dbReference type="Pfam" id="PF00440">
    <property type="entry name" value="TetR_N"/>
    <property type="match status" value="1"/>
</dbReference>
<reference evidence="6 7" key="1">
    <citation type="submission" date="2018-11" db="EMBL/GenBank/DDBJ databases">
        <authorList>
            <person name="Li F."/>
        </authorList>
    </citation>
    <scope>NUCLEOTIDE SEQUENCE [LARGE SCALE GENOMIC DNA]</scope>
    <source>
        <strain evidence="6 7">Gsoil 097</strain>
    </source>
</reference>
<dbReference type="InterPro" id="IPR050109">
    <property type="entry name" value="HTH-type_TetR-like_transc_reg"/>
</dbReference>
<dbReference type="Gene3D" id="1.10.357.10">
    <property type="entry name" value="Tetracycline Repressor, domain 2"/>
    <property type="match status" value="1"/>
</dbReference>
<accession>A0A3N0CHC3</accession>
<dbReference type="PANTHER" id="PTHR30055:SF234">
    <property type="entry name" value="HTH-TYPE TRANSCRIPTIONAL REGULATOR BETI"/>
    <property type="match status" value="1"/>
</dbReference>
<dbReference type="AlphaFoldDB" id="A0A3N0CHC3"/>
<keyword evidence="1" id="KW-0805">Transcription regulation</keyword>
<dbReference type="GO" id="GO:0000976">
    <property type="term" value="F:transcription cis-regulatory region binding"/>
    <property type="evidence" value="ECO:0007669"/>
    <property type="project" value="TreeGrafter"/>
</dbReference>
<evidence type="ECO:0000256" key="1">
    <source>
        <dbReference type="ARBA" id="ARBA00023015"/>
    </source>
</evidence>
<dbReference type="SUPFAM" id="SSF46689">
    <property type="entry name" value="Homeodomain-like"/>
    <property type="match status" value="1"/>
</dbReference>